<accession>A0A0W1A176</accession>
<dbReference type="Proteomes" id="UP000054729">
    <property type="component" value="Unassembled WGS sequence"/>
</dbReference>
<name>A0A0W1A176_9GAMM</name>
<comment type="caution">
    <text evidence="10">The sequence shown here is derived from an EMBL/GenBank/DDBJ whole genome shotgun (WGS) entry which is preliminary data.</text>
</comment>
<protein>
    <submittedName>
        <fullName evidence="10">Fusaric acid resistance protein family protein</fullName>
    </submittedName>
</protein>
<comment type="subcellular location">
    <subcellularLocation>
        <location evidence="1">Cell membrane</location>
        <topology evidence="1">Multi-pass membrane protein</topology>
    </subcellularLocation>
</comment>
<evidence type="ECO:0000259" key="9">
    <source>
        <dbReference type="Pfam" id="PF13515"/>
    </source>
</evidence>
<dbReference type="GO" id="GO:0022857">
    <property type="term" value="F:transmembrane transporter activity"/>
    <property type="evidence" value="ECO:0007669"/>
    <property type="project" value="InterPro"/>
</dbReference>
<evidence type="ECO:0000256" key="6">
    <source>
        <dbReference type="ARBA" id="ARBA00023136"/>
    </source>
</evidence>
<evidence type="ECO:0000313" key="10">
    <source>
        <dbReference type="EMBL" id="KTD75082.1"/>
    </source>
</evidence>
<keyword evidence="4 8" id="KW-0812">Transmembrane</keyword>
<keyword evidence="5 8" id="KW-1133">Transmembrane helix</keyword>
<feature type="transmembrane region" description="Helical" evidence="8">
    <location>
        <begin position="132"/>
        <end position="154"/>
    </location>
</feature>
<feature type="transmembrane region" description="Helical" evidence="8">
    <location>
        <begin position="261"/>
        <end position="279"/>
    </location>
</feature>
<dbReference type="STRING" id="66969.Lwal_3123"/>
<feature type="transmembrane region" description="Helical" evidence="8">
    <location>
        <begin position="9"/>
        <end position="30"/>
    </location>
</feature>
<keyword evidence="3" id="KW-1003">Cell membrane</keyword>
<dbReference type="OrthoDB" id="5653505at2"/>
<evidence type="ECO:0000256" key="1">
    <source>
        <dbReference type="ARBA" id="ARBA00004651"/>
    </source>
</evidence>
<feature type="transmembrane region" description="Helical" evidence="8">
    <location>
        <begin position="84"/>
        <end position="101"/>
    </location>
</feature>
<sequence>MPTKKLSDALIIGLQMSLCGLICFFISQYFHFSEGFWSVVTVSAITRPFFSATFVKAGLRLFGTLFGATVGFIMAEWIGFSPILLFLAILIFSTVTVYIGLQTKPYNYLSIVAGFSATIVIQSFLLDNIRSIALYRTLEVCIGIIVMSLVSWILSKFFSSQTHLFDKDTAKKIHRVFRTIHFSKVDLFNALLISLTISVTFIFWILFRYPQGVWLTITLFVIMEDTIAETQSKSLARLLGQIFAAVLGGTVAVFFPSNMPIIALVLVVGFFICGTVIGYESRFSASGNHAGSALAIMLLAGLPDNSAEVVINRFINVVAAIVIAMTVSYFQLISKPKL</sequence>
<dbReference type="InterPro" id="IPR006726">
    <property type="entry name" value="PHBA_efflux_AaeB/fusaric-R"/>
</dbReference>
<feature type="domain" description="Integral membrane bound transporter" evidence="9">
    <location>
        <begin position="201"/>
        <end position="327"/>
    </location>
</feature>
<dbReference type="PANTHER" id="PTHR30509:SF9">
    <property type="entry name" value="MULTIDRUG RESISTANCE PROTEIN MDTO"/>
    <property type="match status" value="1"/>
</dbReference>
<evidence type="ECO:0000256" key="5">
    <source>
        <dbReference type="ARBA" id="ARBA00022989"/>
    </source>
</evidence>
<evidence type="ECO:0000313" key="11">
    <source>
        <dbReference type="Proteomes" id="UP000054729"/>
    </source>
</evidence>
<evidence type="ECO:0000256" key="7">
    <source>
        <dbReference type="ARBA" id="ARBA00043993"/>
    </source>
</evidence>
<dbReference type="AlphaFoldDB" id="A0A0W1A176"/>
<proteinExistence type="inferred from homology"/>
<feature type="transmembrane region" description="Helical" evidence="8">
    <location>
        <begin position="108"/>
        <end position="126"/>
    </location>
</feature>
<reference evidence="10 11" key="1">
    <citation type="submission" date="2015-11" db="EMBL/GenBank/DDBJ databases">
        <title>Genomic analysis of 38 Legionella species identifies large and diverse effector repertoires.</title>
        <authorList>
            <person name="Burstein D."/>
            <person name="Amaro F."/>
            <person name="Zusman T."/>
            <person name="Lifshitz Z."/>
            <person name="Cohen O."/>
            <person name="Gilbert J.A."/>
            <person name="Pupko T."/>
            <person name="Shuman H.A."/>
            <person name="Segal G."/>
        </authorList>
    </citation>
    <scope>NUCLEOTIDE SEQUENCE [LARGE SCALE GENOMIC DNA]</scope>
    <source>
        <strain evidence="10 11">ATCC 51914</strain>
    </source>
</reference>
<comment type="similarity">
    <text evidence="7">Belongs to the YccS/YhfK family.</text>
</comment>
<keyword evidence="11" id="KW-1185">Reference proteome</keyword>
<dbReference type="GO" id="GO:0005886">
    <property type="term" value="C:plasma membrane"/>
    <property type="evidence" value="ECO:0007669"/>
    <property type="project" value="UniProtKB-SubCell"/>
</dbReference>
<dbReference type="Pfam" id="PF04632">
    <property type="entry name" value="FUSC"/>
    <property type="match status" value="1"/>
</dbReference>
<feature type="transmembrane region" description="Helical" evidence="8">
    <location>
        <begin position="314"/>
        <end position="333"/>
    </location>
</feature>
<dbReference type="InterPro" id="IPR049453">
    <property type="entry name" value="Memb_transporter_dom"/>
</dbReference>
<feature type="transmembrane region" description="Helical" evidence="8">
    <location>
        <begin position="61"/>
        <end position="78"/>
    </location>
</feature>
<gene>
    <name evidence="10" type="ORF">Lwal_3123</name>
</gene>
<dbReference type="PANTHER" id="PTHR30509">
    <property type="entry name" value="P-HYDROXYBENZOIC ACID EFFLUX PUMP SUBUNIT-RELATED"/>
    <property type="match status" value="1"/>
</dbReference>
<evidence type="ECO:0000256" key="3">
    <source>
        <dbReference type="ARBA" id="ARBA00022475"/>
    </source>
</evidence>
<keyword evidence="2" id="KW-0813">Transport</keyword>
<feature type="transmembrane region" description="Helical" evidence="8">
    <location>
        <begin position="235"/>
        <end position="255"/>
    </location>
</feature>
<evidence type="ECO:0000256" key="4">
    <source>
        <dbReference type="ARBA" id="ARBA00022692"/>
    </source>
</evidence>
<evidence type="ECO:0000256" key="2">
    <source>
        <dbReference type="ARBA" id="ARBA00022448"/>
    </source>
</evidence>
<evidence type="ECO:0000256" key="8">
    <source>
        <dbReference type="SAM" id="Phobius"/>
    </source>
</evidence>
<organism evidence="10 11">
    <name type="scientific">Legionella waltersii</name>
    <dbReference type="NCBI Taxonomy" id="66969"/>
    <lineage>
        <taxon>Bacteria</taxon>
        <taxon>Pseudomonadati</taxon>
        <taxon>Pseudomonadota</taxon>
        <taxon>Gammaproteobacteria</taxon>
        <taxon>Legionellales</taxon>
        <taxon>Legionellaceae</taxon>
        <taxon>Legionella</taxon>
    </lineage>
</organism>
<dbReference type="EMBL" id="LNZB01000060">
    <property type="protein sequence ID" value="KTD75082.1"/>
    <property type="molecule type" value="Genomic_DNA"/>
</dbReference>
<feature type="transmembrane region" description="Helical" evidence="8">
    <location>
        <begin position="286"/>
        <end position="302"/>
    </location>
</feature>
<feature type="transmembrane region" description="Helical" evidence="8">
    <location>
        <begin position="187"/>
        <end position="206"/>
    </location>
</feature>
<dbReference type="PATRIC" id="fig|66969.6.peg.3411"/>
<keyword evidence="6 8" id="KW-0472">Membrane</keyword>
<dbReference type="Pfam" id="PF13515">
    <property type="entry name" value="FUSC_2"/>
    <property type="match status" value="1"/>
</dbReference>
<dbReference type="RefSeq" id="WP_058481715.1">
    <property type="nucleotide sequence ID" value="NZ_CAAAIQ010000005.1"/>
</dbReference>